<dbReference type="SUPFAM" id="SSF160369">
    <property type="entry name" value="Ribosomal protein L10-like"/>
    <property type="match status" value="1"/>
</dbReference>
<accession>A0A8R7QB91</accession>
<feature type="region of interest" description="Disordered" evidence="7">
    <location>
        <begin position="1"/>
        <end position="24"/>
    </location>
</feature>
<dbReference type="PANTHER" id="PTHR45841:SF1">
    <property type="entry name" value="MRNA TURNOVER PROTEIN 4 HOMOLOG"/>
    <property type="match status" value="1"/>
</dbReference>
<dbReference type="Proteomes" id="UP000015106">
    <property type="component" value="Chromosome 5"/>
</dbReference>
<keyword evidence="5 6" id="KW-0539">Nucleus</keyword>
<dbReference type="EnsemblPlants" id="TuG1812G0500001818.01.T01">
    <property type="protein sequence ID" value="TuG1812G0500001818.01.T01"/>
    <property type="gene ID" value="TuG1812G0500001818.01"/>
</dbReference>
<dbReference type="InterPro" id="IPR051742">
    <property type="entry name" value="Ribosome_Assembly_uL10"/>
</dbReference>
<evidence type="ECO:0000256" key="8">
    <source>
        <dbReference type="SAM" id="Phobius"/>
    </source>
</evidence>
<comment type="function">
    <text evidence="2 6">Component of the ribosome assembly machinery. Nuclear paralog of the ribosomal protein P0, it binds pre-60S subunits at an early stage of assembly in the nucleolus, and is replaced by P0 in cytoplasmic pre-60S subunits and mature 80S ribosomes.</text>
</comment>
<dbReference type="Pfam" id="PF00466">
    <property type="entry name" value="Ribosomal_L10"/>
    <property type="match status" value="1"/>
</dbReference>
<organism evidence="10 11">
    <name type="scientific">Triticum urartu</name>
    <name type="common">Red wild einkorn</name>
    <name type="synonym">Crithodium urartu</name>
    <dbReference type="NCBI Taxonomy" id="4572"/>
    <lineage>
        <taxon>Eukaryota</taxon>
        <taxon>Viridiplantae</taxon>
        <taxon>Streptophyta</taxon>
        <taxon>Embryophyta</taxon>
        <taxon>Tracheophyta</taxon>
        <taxon>Spermatophyta</taxon>
        <taxon>Magnoliopsida</taxon>
        <taxon>Liliopsida</taxon>
        <taxon>Poales</taxon>
        <taxon>Poaceae</taxon>
        <taxon>BOP clade</taxon>
        <taxon>Pooideae</taxon>
        <taxon>Triticodae</taxon>
        <taxon>Triticeae</taxon>
        <taxon>Triticinae</taxon>
        <taxon>Triticum</taxon>
    </lineage>
</organism>
<sequence length="270" mass="30783">MPKSKRNRSVTLSKTKKKPGLERKGKVVTEIKDAIERHSSAYVFTFNNMRNQKLKDLRDQLKSSSRIFLAGKKVMQIALGRSPADEAKTGLHKLSKFLQGASGLLFTNLPRDDVERLFREFEANDFARTGSIATQTVELKEGPLEQFSHEMEPFLRKQGLPVRLNKGVVELVADHVVCEEGKPLSPEAAHTLRVLGRKMATFRLYLVCRWSSDDFEVYKEGLAHLGGIFASYYYRLIFVPRILLCCCRLVFVVLVGKLVSLGRLIRQWLR</sequence>
<comment type="function">
    <text evidence="1">Ribosomal protein P0 is the functional equivalent of E.coli protein L10.</text>
</comment>
<dbReference type="PANTHER" id="PTHR45841">
    <property type="entry name" value="MRNA TURNOVER PROTEIN 4 MRTO4"/>
    <property type="match status" value="1"/>
</dbReference>
<evidence type="ECO:0000313" key="11">
    <source>
        <dbReference type="Proteomes" id="UP000015106"/>
    </source>
</evidence>
<name>A0A8R7QB91_TRIUA</name>
<dbReference type="Gene3D" id="3.90.105.20">
    <property type="match status" value="1"/>
</dbReference>
<evidence type="ECO:0000256" key="1">
    <source>
        <dbReference type="ARBA" id="ARBA00002200"/>
    </source>
</evidence>
<keyword evidence="4 6" id="KW-0963">Cytoplasm</keyword>
<keyword evidence="8" id="KW-0472">Membrane</keyword>
<protein>
    <recommendedName>
        <fullName evidence="6">Ribosome assembly factor mrt4</fullName>
    </recommendedName>
</protein>
<dbReference type="FunFam" id="3.30.70.1730:FF:000005">
    <property type="entry name" value="Ribosome assembly factor mrt4"/>
    <property type="match status" value="1"/>
</dbReference>
<evidence type="ECO:0000256" key="2">
    <source>
        <dbReference type="ARBA" id="ARBA00004046"/>
    </source>
</evidence>
<evidence type="ECO:0000256" key="7">
    <source>
        <dbReference type="SAM" id="MobiDB-lite"/>
    </source>
</evidence>
<dbReference type="GO" id="GO:0005737">
    <property type="term" value="C:cytoplasm"/>
    <property type="evidence" value="ECO:0007669"/>
    <property type="project" value="UniProtKB-SubCell"/>
</dbReference>
<dbReference type="Pfam" id="PF17777">
    <property type="entry name" value="RL10P_insert"/>
    <property type="match status" value="1"/>
</dbReference>
<comment type="subcellular location">
    <subcellularLocation>
        <location evidence="6">Cytoplasm</location>
    </subcellularLocation>
    <subcellularLocation>
        <location evidence="6">Nucleus</location>
        <location evidence="6">Nucleolus</location>
    </subcellularLocation>
</comment>
<dbReference type="GO" id="GO:0003723">
    <property type="term" value="F:RNA binding"/>
    <property type="evidence" value="ECO:0007669"/>
    <property type="project" value="TreeGrafter"/>
</dbReference>
<dbReference type="GO" id="GO:0000956">
    <property type="term" value="P:nuclear-transcribed mRNA catabolic process"/>
    <property type="evidence" value="ECO:0007669"/>
    <property type="project" value="TreeGrafter"/>
</dbReference>
<reference evidence="10" key="3">
    <citation type="submission" date="2022-06" db="UniProtKB">
        <authorList>
            <consortium name="EnsemblPlants"/>
        </authorList>
    </citation>
    <scope>IDENTIFICATION</scope>
</reference>
<dbReference type="GO" id="GO:0005730">
    <property type="term" value="C:nucleolus"/>
    <property type="evidence" value="ECO:0007669"/>
    <property type="project" value="UniProtKB-SubCell"/>
</dbReference>
<proteinExistence type="inferred from homology"/>
<dbReference type="GO" id="GO:0006364">
    <property type="term" value="P:rRNA processing"/>
    <property type="evidence" value="ECO:0007669"/>
    <property type="project" value="TreeGrafter"/>
</dbReference>
<dbReference type="GO" id="GO:0030687">
    <property type="term" value="C:preribosome, large subunit precursor"/>
    <property type="evidence" value="ECO:0007669"/>
    <property type="project" value="TreeGrafter"/>
</dbReference>
<evidence type="ECO:0000256" key="4">
    <source>
        <dbReference type="ARBA" id="ARBA00022490"/>
    </source>
</evidence>
<evidence type="ECO:0000313" key="10">
    <source>
        <dbReference type="EnsemblPlants" id="TuG1812G0500001818.01.T01"/>
    </source>
</evidence>
<evidence type="ECO:0000256" key="3">
    <source>
        <dbReference type="ARBA" id="ARBA00008889"/>
    </source>
</evidence>
<reference evidence="11" key="1">
    <citation type="journal article" date="2013" name="Nature">
        <title>Draft genome of the wheat A-genome progenitor Triticum urartu.</title>
        <authorList>
            <person name="Ling H.Q."/>
            <person name="Zhao S."/>
            <person name="Liu D."/>
            <person name="Wang J."/>
            <person name="Sun H."/>
            <person name="Zhang C."/>
            <person name="Fan H."/>
            <person name="Li D."/>
            <person name="Dong L."/>
            <person name="Tao Y."/>
            <person name="Gao C."/>
            <person name="Wu H."/>
            <person name="Li Y."/>
            <person name="Cui Y."/>
            <person name="Guo X."/>
            <person name="Zheng S."/>
            <person name="Wang B."/>
            <person name="Yu K."/>
            <person name="Liang Q."/>
            <person name="Yang W."/>
            <person name="Lou X."/>
            <person name="Chen J."/>
            <person name="Feng M."/>
            <person name="Jian J."/>
            <person name="Zhang X."/>
            <person name="Luo G."/>
            <person name="Jiang Y."/>
            <person name="Liu J."/>
            <person name="Wang Z."/>
            <person name="Sha Y."/>
            <person name="Zhang B."/>
            <person name="Wu H."/>
            <person name="Tang D."/>
            <person name="Shen Q."/>
            <person name="Xue P."/>
            <person name="Zou S."/>
            <person name="Wang X."/>
            <person name="Liu X."/>
            <person name="Wang F."/>
            <person name="Yang Y."/>
            <person name="An X."/>
            <person name="Dong Z."/>
            <person name="Zhang K."/>
            <person name="Zhang X."/>
            <person name="Luo M.C."/>
            <person name="Dvorak J."/>
            <person name="Tong Y."/>
            <person name="Wang J."/>
            <person name="Yang H."/>
            <person name="Li Z."/>
            <person name="Wang D."/>
            <person name="Zhang A."/>
            <person name="Wang J."/>
        </authorList>
    </citation>
    <scope>NUCLEOTIDE SEQUENCE</scope>
    <source>
        <strain evidence="11">cv. G1812</strain>
    </source>
</reference>
<dbReference type="GO" id="GO:0000027">
    <property type="term" value="P:ribosomal large subunit assembly"/>
    <property type="evidence" value="ECO:0007669"/>
    <property type="project" value="InterPro"/>
</dbReference>
<dbReference type="InterPro" id="IPR040637">
    <property type="entry name" value="Ribosomal_uL10-like_insert"/>
</dbReference>
<dbReference type="CDD" id="cd05796">
    <property type="entry name" value="Ribosomal_P0_like"/>
    <property type="match status" value="1"/>
</dbReference>
<evidence type="ECO:0000259" key="9">
    <source>
        <dbReference type="Pfam" id="PF17777"/>
    </source>
</evidence>
<feature type="domain" description="Large ribosomal subunit protein uL10-like insertion" evidence="9">
    <location>
        <begin position="127"/>
        <end position="196"/>
    </location>
</feature>
<keyword evidence="8" id="KW-0812">Transmembrane</keyword>
<gene>
    <name evidence="10" type="primary">LOC125508799</name>
</gene>
<dbReference type="InterPro" id="IPR001790">
    <property type="entry name" value="Ribosomal_uL10"/>
</dbReference>
<evidence type="ECO:0000256" key="5">
    <source>
        <dbReference type="ARBA" id="ARBA00023242"/>
    </source>
</evidence>
<dbReference type="Gramene" id="TuG1812G0500001818.01.T01">
    <property type="protein sequence ID" value="TuG1812G0500001818.01.T01"/>
    <property type="gene ID" value="TuG1812G0500001818.01"/>
</dbReference>
<evidence type="ECO:0000256" key="6">
    <source>
        <dbReference type="RuleBase" id="RU364039"/>
    </source>
</evidence>
<keyword evidence="8" id="KW-1133">Transmembrane helix</keyword>
<dbReference type="InterPro" id="IPR043164">
    <property type="entry name" value="Ribosomal_uL10-like_insert_sf"/>
</dbReference>
<dbReference type="InterPro" id="IPR043141">
    <property type="entry name" value="Ribosomal_uL10-like_sf"/>
</dbReference>
<dbReference type="FunFam" id="3.90.105.20:FF:000004">
    <property type="entry name" value="Ribosome assembly factor mrt4"/>
    <property type="match status" value="1"/>
</dbReference>
<comment type="similarity">
    <text evidence="3 6">Belongs to the universal ribosomal protein uL10 family.</text>
</comment>
<dbReference type="Gene3D" id="3.30.70.1730">
    <property type="match status" value="1"/>
</dbReference>
<dbReference type="InterPro" id="IPR033867">
    <property type="entry name" value="Mrt4"/>
</dbReference>
<keyword evidence="11" id="KW-1185">Reference proteome</keyword>
<dbReference type="AlphaFoldDB" id="A0A8R7QB91"/>
<feature type="compositionally biased region" description="Basic residues" evidence="7">
    <location>
        <begin position="1"/>
        <end position="18"/>
    </location>
</feature>
<keyword evidence="6" id="KW-0690">Ribosome biogenesis</keyword>
<reference evidence="10" key="2">
    <citation type="submission" date="2018-03" db="EMBL/GenBank/DDBJ databases">
        <title>The Triticum urartu genome reveals the dynamic nature of wheat genome evolution.</title>
        <authorList>
            <person name="Ling H."/>
            <person name="Ma B."/>
            <person name="Shi X."/>
            <person name="Liu H."/>
            <person name="Dong L."/>
            <person name="Sun H."/>
            <person name="Cao Y."/>
            <person name="Gao Q."/>
            <person name="Zheng S."/>
            <person name="Li Y."/>
            <person name="Yu Y."/>
            <person name="Du H."/>
            <person name="Qi M."/>
            <person name="Li Y."/>
            <person name="Yu H."/>
            <person name="Cui Y."/>
            <person name="Wang N."/>
            <person name="Chen C."/>
            <person name="Wu H."/>
            <person name="Zhao Y."/>
            <person name="Zhang J."/>
            <person name="Li Y."/>
            <person name="Zhou W."/>
            <person name="Zhang B."/>
            <person name="Hu W."/>
            <person name="Eijk M."/>
            <person name="Tang J."/>
            <person name="Witsenboer H."/>
            <person name="Zhao S."/>
            <person name="Li Z."/>
            <person name="Zhang A."/>
            <person name="Wang D."/>
            <person name="Liang C."/>
        </authorList>
    </citation>
    <scope>NUCLEOTIDE SEQUENCE [LARGE SCALE GENOMIC DNA]</scope>
    <source>
        <strain evidence="10">cv. G1812</strain>
    </source>
</reference>
<comment type="subunit">
    <text evidence="6">Associates with the pre-60S ribosomal particle.</text>
</comment>
<feature type="transmembrane region" description="Helical" evidence="8">
    <location>
        <begin position="242"/>
        <end position="265"/>
    </location>
</feature>